<protein>
    <recommendedName>
        <fullName evidence="5">AAA+ ATPase domain-containing protein</fullName>
    </recommendedName>
</protein>
<evidence type="ECO:0000256" key="3">
    <source>
        <dbReference type="ARBA" id="ARBA00022840"/>
    </source>
</evidence>
<evidence type="ECO:0008006" key="5">
    <source>
        <dbReference type="Google" id="ProtNLM"/>
    </source>
</evidence>
<dbReference type="Pfam" id="PF03266">
    <property type="entry name" value="NTPase_1"/>
    <property type="match status" value="1"/>
</dbReference>
<dbReference type="GO" id="GO:0017111">
    <property type="term" value="F:ribonucleoside triphosphate phosphatase activity"/>
    <property type="evidence" value="ECO:0007669"/>
    <property type="project" value="InterPro"/>
</dbReference>
<evidence type="ECO:0000256" key="2">
    <source>
        <dbReference type="ARBA" id="ARBA00022801"/>
    </source>
</evidence>
<dbReference type="EMBL" id="GDQN01007929">
    <property type="protein sequence ID" value="JAT83125.1"/>
    <property type="molecule type" value="Transcribed_RNA"/>
</dbReference>
<dbReference type="AlphaFoldDB" id="A0A1E1W850"/>
<keyword evidence="2" id="KW-0378">Hydrolase</keyword>
<dbReference type="OrthoDB" id="446244at2759"/>
<name>A0A1E1W850_PECGO</name>
<organism evidence="4">
    <name type="scientific">Pectinophora gossypiella</name>
    <name type="common">Cotton pink bollworm</name>
    <name type="synonym">Depressaria gossypiella</name>
    <dbReference type="NCBI Taxonomy" id="13191"/>
    <lineage>
        <taxon>Eukaryota</taxon>
        <taxon>Metazoa</taxon>
        <taxon>Ecdysozoa</taxon>
        <taxon>Arthropoda</taxon>
        <taxon>Hexapoda</taxon>
        <taxon>Insecta</taxon>
        <taxon>Pterygota</taxon>
        <taxon>Neoptera</taxon>
        <taxon>Endopterygota</taxon>
        <taxon>Lepidoptera</taxon>
        <taxon>Glossata</taxon>
        <taxon>Ditrysia</taxon>
        <taxon>Gelechioidea</taxon>
        <taxon>Gelechiidae</taxon>
        <taxon>Apatetrinae</taxon>
        <taxon>Pectinophora</taxon>
    </lineage>
</organism>
<evidence type="ECO:0000256" key="1">
    <source>
        <dbReference type="ARBA" id="ARBA00022741"/>
    </source>
</evidence>
<keyword evidence="3" id="KW-0067">ATP-binding</keyword>
<dbReference type="SUPFAM" id="SSF52540">
    <property type="entry name" value="P-loop containing nucleoside triphosphate hydrolases"/>
    <property type="match status" value="1"/>
</dbReference>
<keyword evidence="1" id="KW-0547">Nucleotide-binding</keyword>
<gene>
    <name evidence="4" type="ORF">g.11390</name>
</gene>
<dbReference type="Gene3D" id="3.40.50.300">
    <property type="entry name" value="P-loop containing nucleotide triphosphate hydrolases"/>
    <property type="match status" value="1"/>
</dbReference>
<dbReference type="HAMAP" id="MF_00796">
    <property type="entry name" value="NTPase_1"/>
    <property type="match status" value="1"/>
</dbReference>
<dbReference type="GO" id="GO:0005524">
    <property type="term" value="F:ATP binding"/>
    <property type="evidence" value="ECO:0007669"/>
    <property type="project" value="UniProtKB-KW"/>
</dbReference>
<evidence type="ECO:0000313" key="4">
    <source>
        <dbReference type="EMBL" id="JAT83125.1"/>
    </source>
</evidence>
<sequence>MATAHFKFFILTGEPGVGKTTLTKKLTEYVNEKIVKTSGFYTEEVRKNHVREGFDVVSLDGKRGRLARDMSLLGPVKYKVGKYGVLIQEFESVALPTLVQTEDPSHLLVIDEIGKMEFFSEPFKNKIKEIFSPASECVVLATIPVRRGDALIESIRSNSRAKVWTVTRENRNTIHEDILKEMKNAIQF</sequence>
<dbReference type="PANTHER" id="PTHR43146">
    <property type="entry name" value="CANCER-RELATED NUCLEOSIDE-TRIPHOSPHATASE"/>
    <property type="match status" value="1"/>
</dbReference>
<accession>A0A1E1W850</accession>
<proteinExistence type="inferred from homology"/>
<dbReference type="InterPro" id="IPR027417">
    <property type="entry name" value="P-loop_NTPase"/>
</dbReference>
<dbReference type="NCBIfam" id="NF010248">
    <property type="entry name" value="PRK13695.1"/>
    <property type="match status" value="1"/>
</dbReference>
<dbReference type="PANTHER" id="PTHR43146:SF1">
    <property type="entry name" value="CANCER-RELATED NUCLEOSIDE-TRIPHOSPHATASE"/>
    <property type="match status" value="1"/>
</dbReference>
<dbReference type="InterPro" id="IPR004948">
    <property type="entry name" value="Nuc-triphosphatase_THEP1"/>
</dbReference>
<reference evidence="4" key="1">
    <citation type="submission" date="2015-09" db="EMBL/GenBank/DDBJ databases">
        <title>De novo assembly of Pectinophora gossypiella (Pink Bollworm) gut transcriptome.</title>
        <authorList>
            <person name="Tassone E.E."/>
        </authorList>
    </citation>
    <scope>NUCLEOTIDE SEQUENCE</scope>
</reference>